<proteinExistence type="predicted"/>
<organism evidence="4 5">
    <name type="scientific">Handroanthus impetiginosus</name>
    <dbReference type="NCBI Taxonomy" id="429701"/>
    <lineage>
        <taxon>Eukaryota</taxon>
        <taxon>Viridiplantae</taxon>
        <taxon>Streptophyta</taxon>
        <taxon>Embryophyta</taxon>
        <taxon>Tracheophyta</taxon>
        <taxon>Spermatophyta</taxon>
        <taxon>Magnoliopsida</taxon>
        <taxon>eudicotyledons</taxon>
        <taxon>Gunneridae</taxon>
        <taxon>Pentapetalae</taxon>
        <taxon>asterids</taxon>
        <taxon>lamiids</taxon>
        <taxon>Lamiales</taxon>
        <taxon>Bignoniaceae</taxon>
        <taxon>Crescentiina</taxon>
        <taxon>Tabebuia alliance</taxon>
        <taxon>Handroanthus</taxon>
    </lineage>
</organism>
<keyword evidence="5" id="KW-1185">Reference proteome</keyword>
<dbReference type="Proteomes" id="UP000231279">
    <property type="component" value="Unassembled WGS sequence"/>
</dbReference>
<sequence>MAAAAAIHLMHAAVHAHVHLLPNSKAANIQHKFKSNIELLTGDGIIPFAVELVAKSSMDMQPGKICRVIMEITRAFGSQGMVDGLYHELKVLNDQYLSSAGSGCYENYMITDEYICKKKEGELHACGAACGAIMGGGTEDDIEKLRKFGLYVGMIRGLMMGKSYYEPGIQEKLEEFNGLAFKVLESFRGKKNIELISSLVEPCPSYN</sequence>
<comment type="caution">
    <text evidence="4">The sequence shown here is derived from an EMBL/GenBank/DDBJ whole genome shotgun (WGS) entry which is preliminary data.</text>
</comment>
<evidence type="ECO:0000256" key="3">
    <source>
        <dbReference type="ARBA" id="ARBA00022842"/>
    </source>
</evidence>
<evidence type="ECO:0000256" key="2">
    <source>
        <dbReference type="ARBA" id="ARBA00022723"/>
    </source>
</evidence>
<dbReference type="PANTHER" id="PTHR43281">
    <property type="entry name" value="FARNESYL DIPHOSPHATE SYNTHASE"/>
    <property type="match status" value="1"/>
</dbReference>
<gene>
    <name evidence="4" type="ORF">CDL12_28124</name>
</gene>
<dbReference type="SUPFAM" id="SSF48576">
    <property type="entry name" value="Terpenoid synthases"/>
    <property type="match status" value="1"/>
</dbReference>
<dbReference type="AlphaFoldDB" id="A0A2G9G2L8"/>
<dbReference type="PANTHER" id="PTHR43281:SF6">
    <property type="entry name" value="HETERODIMERIC GERANYLGERANYL PYROPHOSPHATE SYNTHASE SMALL SUBUNIT, CHLOROPLASTIC-LIKE"/>
    <property type="match status" value="1"/>
</dbReference>
<dbReference type="EMBL" id="NKXS01007622">
    <property type="protein sequence ID" value="PIM99384.1"/>
    <property type="molecule type" value="Genomic_DNA"/>
</dbReference>
<name>A0A2G9G2L8_9LAMI</name>
<dbReference type="GO" id="GO:0046872">
    <property type="term" value="F:metal ion binding"/>
    <property type="evidence" value="ECO:0007669"/>
    <property type="project" value="UniProtKB-KW"/>
</dbReference>
<evidence type="ECO:0000256" key="1">
    <source>
        <dbReference type="ARBA" id="ARBA00001946"/>
    </source>
</evidence>
<reference evidence="5" key="1">
    <citation type="journal article" date="2018" name="Gigascience">
        <title>Genome assembly of the Pink Ipe (Handroanthus impetiginosus, Bignoniaceae), a highly valued, ecologically keystone Neotropical timber forest tree.</title>
        <authorList>
            <person name="Silva-Junior O.B."/>
            <person name="Grattapaglia D."/>
            <person name="Novaes E."/>
            <person name="Collevatti R.G."/>
        </authorList>
    </citation>
    <scope>NUCLEOTIDE SEQUENCE [LARGE SCALE GENOMIC DNA]</scope>
    <source>
        <strain evidence="5">cv. UFG-1</strain>
    </source>
</reference>
<dbReference type="Gene3D" id="1.10.600.10">
    <property type="entry name" value="Farnesyl Diphosphate Synthase"/>
    <property type="match status" value="1"/>
</dbReference>
<protein>
    <submittedName>
        <fullName evidence="4">Uncharacterized protein</fullName>
    </submittedName>
</protein>
<keyword evidence="2" id="KW-0479">Metal-binding</keyword>
<dbReference type="STRING" id="429701.A0A2G9G2L8"/>
<accession>A0A2G9G2L8</accession>
<comment type="cofactor">
    <cofactor evidence="1">
        <name>Mg(2+)</name>
        <dbReference type="ChEBI" id="CHEBI:18420"/>
    </cofactor>
</comment>
<evidence type="ECO:0000313" key="4">
    <source>
        <dbReference type="EMBL" id="PIM99384.1"/>
    </source>
</evidence>
<keyword evidence="3" id="KW-0460">Magnesium</keyword>
<dbReference type="InterPro" id="IPR008949">
    <property type="entry name" value="Isoprenoid_synthase_dom_sf"/>
</dbReference>
<dbReference type="GO" id="GO:0004659">
    <property type="term" value="F:prenyltransferase activity"/>
    <property type="evidence" value="ECO:0007669"/>
    <property type="project" value="TreeGrafter"/>
</dbReference>
<evidence type="ECO:0000313" key="5">
    <source>
        <dbReference type="Proteomes" id="UP000231279"/>
    </source>
</evidence>
<dbReference type="OrthoDB" id="1923994at2759"/>